<dbReference type="PANTHER" id="PTHR21139">
    <property type="entry name" value="TRIOSEPHOSPHATE ISOMERASE"/>
    <property type="match status" value="1"/>
</dbReference>
<dbReference type="GO" id="GO:0006094">
    <property type="term" value="P:gluconeogenesis"/>
    <property type="evidence" value="ECO:0007669"/>
    <property type="project" value="UniProtKB-UniPathway"/>
</dbReference>
<keyword evidence="2 3" id="KW-0413">Isomerase</keyword>
<comment type="catalytic activity">
    <reaction evidence="3">
        <text>D-glyceraldehyde 3-phosphate = dihydroxyacetone phosphate</text>
        <dbReference type="Rhea" id="RHEA:18585"/>
        <dbReference type="ChEBI" id="CHEBI:57642"/>
        <dbReference type="ChEBI" id="CHEBI:59776"/>
        <dbReference type="EC" id="5.3.1.1"/>
    </reaction>
</comment>
<protein>
    <recommendedName>
        <fullName evidence="3">Triosephosphate isomerase</fullName>
        <ecNumber evidence="3">5.3.1.1</ecNumber>
    </recommendedName>
</protein>
<keyword evidence="3" id="KW-0312">Gluconeogenesis</keyword>
<proteinExistence type="inferred from homology"/>
<dbReference type="EC" id="5.3.1.1" evidence="3"/>
<gene>
    <name evidence="4" type="ORF">H8S62_01410</name>
</gene>
<dbReference type="SUPFAM" id="SSF51351">
    <property type="entry name" value="Triosephosphate isomerase (TIM)"/>
    <property type="match status" value="1"/>
</dbReference>
<reference evidence="4" key="1">
    <citation type="submission" date="2020-08" db="EMBL/GenBank/DDBJ databases">
        <title>Genome public.</title>
        <authorList>
            <person name="Liu C."/>
            <person name="Sun Q."/>
        </authorList>
    </citation>
    <scope>NUCLEOTIDE SEQUENCE</scope>
    <source>
        <strain evidence="4">NSJ-52</strain>
    </source>
</reference>
<comment type="subunit">
    <text evidence="3">Homodimer.</text>
</comment>
<dbReference type="PANTHER" id="PTHR21139:SF42">
    <property type="entry name" value="TRIOSEPHOSPHATE ISOMERASE"/>
    <property type="match status" value="1"/>
</dbReference>
<comment type="caution">
    <text evidence="4">The sequence shown here is derived from an EMBL/GenBank/DDBJ whole genome shotgun (WGS) entry which is preliminary data.</text>
</comment>
<dbReference type="Gene3D" id="3.20.20.70">
    <property type="entry name" value="Aldolase class I"/>
    <property type="match status" value="1"/>
</dbReference>
<keyword evidence="3" id="KW-0963">Cytoplasm</keyword>
<dbReference type="GO" id="GO:0004807">
    <property type="term" value="F:triose-phosphate isomerase activity"/>
    <property type="evidence" value="ECO:0007669"/>
    <property type="project" value="UniProtKB-EC"/>
</dbReference>
<comment type="subcellular location">
    <subcellularLocation>
        <location evidence="3">Cytoplasm</location>
    </subcellularLocation>
</comment>
<evidence type="ECO:0000256" key="3">
    <source>
        <dbReference type="RuleBase" id="RU363013"/>
    </source>
</evidence>
<dbReference type="GO" id="GO:0006096">
    <property type="term" value="P:glycolytic process"/>
    <property type="evidence" value="ECO:0007669"/>
    <property type="project" value="UniProtKB-UniPathway"/>
</dbReference>
<dbReference type="CDD" id="cd00311">
    <property type="entry name" value="TIM"/>
    <property type="match status" value="1"/>
</dbReference>
<dbReference type="UniPathway" id="UPA00138"/>
<keyword evidence="5" id="KW-1185">Reference proteome</keyword>
<name>A0A8J6J3R4_9FIRM</name>
<dbReference type="InterPro" id="IPR013785">
    <property type="entry name" value="Aldolase_TIM"/>
</dbReference>
<accession>A0A8J6J3R4</accession>
<dbReference type="InterPro" id="IPR000652">
    <property type="entry name" value="Triosephosphate_isomerase"/>
</dbReference>
<dbReference type="GO" id="GO:0005829">
    <property type="term" value="C:cytosol"/>
    <property type="evidence" value="ECO:0007669"/>
    <property type="project" value="TreeGrafter"/>
</dbReference>
<dbReference type="GO" id="GO:0046166">
    <property type="term" value="P:glyceraldehyde-3-phosphate biosynthetic process"/>
    <property type="evidence" value="ECO:0007669"/>
    <property type="project" value="TreeGrafter"/>
</dbReference>
<dbReference type="GO" id="GO:0019563">
    <property type="term" value="P:glycerol catabolic process"/>
    <property type="evidence" value="ECO:0007669"/>
    <property type="project" value="TreeGrafter"/>
</dbReference>
<comment type="similarity">
    <text evidence="1 3">Belongs to the triosephosphate isomerase family.</text>
</comment>
<dbReference type="PROSITE" id="PS51440">
    <property type="entry name" value="TIM_2"/>
    <property type="match status" value="1"/>
</dbReference>
<dbReference type="Proteomes" id="UP000607645">
    <property type="component" value="Unassembled WGS sequence"/>
</dbReference>
<dbReference type="Pfam" id="PF00121">
    <property type="entry name" value="TIM"/>
    <property type="match status" value="1"/>
</dbReference>
<organism evidence="4 5">
    <name type="scientific">Lawsonibacter faecis</name>
    <dbReference type="NCBI Taxonomy" id="2763052"/>
    <lineage>
        <taxon>Bacteria</taxon>
        <taxon>Bacillati</taxon>
        <taxon>Bacillota</taxon>
        <taxon>Clostridia</taxon>
        <taxon>Eubacteriales</taxon>
        <taxon>Oscillospiraceae</taxon>
        <taxon>Lawsonibacter</taxon>
    </lineage>
</organism>
<dbReference type="UniPathway" id="UPA00109">
    <property type="reaction ID" value="UER00189"/>
</dbReference>
<sequence>MAKMCCLGSNNKMTMTIRETVDYLRALDFLTAQLPRESLRLFFIPSFTALSAASACAGGIDLGAQNMCWEERGQFTGEVSPLMLREVGVSIVEIGHSERRHIFGETDEMANRKVLCALSHGFTPLLCVGETAEQRACGIADEILRIQLIRGLRGVSAADAGRLMVAYEPVWAIGAGGTPAAPDYAGEKHAVLRQTLCALFGPAGAEIPLLYGGSVNLENCGPLALLPEVDGLFIGRSAWEPAGFYRIIQTVLPIFKIKNGPC</sequence>
<dbReference type="EMBL" id="JACOPQ010000001">
    <property type="protein sequence ID" value="MBC5735667.1"/>
    <property type="molecule type" value="Genomic_DNA"/>
</dbReference>
<comment type="pathway">
    <text evidence="3">Carbohydrate degradation; glycolysis; D-glyceraldehyde 3-phosphate from glycerone phosphate: step 1/1.</text>
</comment>
<evidence type="ECO:0000256" key="1">
    <source>
        <dbReference type="ARBA" id="ARBA00007422"/>
    </source>
</evidence>
<dbReference type="RefSeq" id="WP_186918258.1">
    <property type="nucleotide sequence ID" value="NZ_JACOPQ010000001.1"/>
</dbReference>
<comment type="pathway">
    <text evidence="3">Carbohydrate biosynthesis; gluconeogenesis.</text>
</comment>
<dbReference type="AlphaFoldDB" id="A0A8J6J3R4"/>
<evidence type="ECO:0000313" key="4">
    <source>
        <dbReference type="EMBL" id="MBC5735667.1"/>
    </source>
</evidence>
<evidence type="ECO:0000313" key="5">
    <source>
        <dbReference type="Proteomes" id="UP000607645"/>
    </source>
</evidence>
<keyword evidence="3" id="KW-0324">Glycolysis</keyword>
<evidence type="ECO:0000256" key="2">
    <source>
        <dbReference type="ARBA" id="ARBA00023235"/>
    </source>
</evidence>
<dbReference type="InterPro" id="IPR035990">
    <property type="entry name" value="TIM_sf"/>
</dbReference>